<proteinExistence type="predicted"/>
<reference evidence="2 3" key="1">
    <citation type="journal article" date="2019" name="Commun. Biol.">
        <title>The bagworm genome reveals a unique fibroin gene that provides high tensile strength.</title>
        <authorList>
            <person name="Kono N."/>
            <person name="Nakamura H."/>
            <person name="Ohtoshi R."/>
            <person name="Tomita M."/>
            <person name="Numata K."/>
            <person name="Arakawa K."/>
        </authorList>
    </citation>
    <scope>NUCLEOTIDE SEQUENCE [LARGE SCALE GENOMIC DNA]</scope>
</reference>
<evidence type="ECO:0000313" key="2">
    <source>
        <dbReference type="EMBL" id="GBP25814.1"/>
    </source>
</evidence>
<comment type="caution">
    <text evidence="2">The sequence shown here is derived from an EMBL/GenBank/DDBJ whole genome shotgun (WGS) entry which is preliminary data.</text>
</comment>
<evidence type="ECO:0000256" key="1">
    <source>
        <dbReference type="SAM" id="MobiDB-lite"/>
    </source>
</evidence>
<dbReference type="Proteomes" id="UP000299102">
    <property type="component" value="Unassembled WGS sequence"/>
</dbReference>
<keyword evidence="3" id="KW-1185">Reference proteome</keyword>
<evidence type="ECO:0000313" key="3">
    <source>
        <dbReference type="Proteomes" id="UP000299102"/>
    </source>
</evidence>
<name>A0A4C1UIV8_EUMVA</name>
<accession>A0A4C1UIV8</accession>
<sequence>MLPTFNQLQEFLEEEYRLLDNIPQDVRKSSGNASRRVTPDQRMDGSGCRIETSPPLRRESNSQPLPVYAAEWDQRWTICEAIGHELTTCRRMRSCKFCDRLSHHFFLRFKAPSARRPDHTAGPPRQLCAPEHPTSGTSSNTRTRSISHRTGMSGSWWAGSISPDQNCERYANTYQRFTSNGYQPCTSTNTTKGDLQMQGRAEMRKKRHIDSLTGTSEILRASAGEGNKTENTGWYGINSVLYRQTLRRNKHNKNNTTVPLDDCGLERLMT</sequence>
<dbReference type="EMBL" id="BGZK01000172">
    <property type="protein sequence ID" value="GBP25814.1"/>
    <property type="molecule type" value="Genomic_DNA"/>
</dbReference>
<dbReference type="AlphaFoldDB" id="A0A4C1UIV8"/>
<organism evidence="2 3">
    <name type="scientific">Eumeta variegata</name>
    <name type="common">Bagworm moth</name>
    <name type="synonym">Eumeta japonica</name>
    <dbReference type="NCBI Taxonomy" id="151549"/>
    <lineage>
        <taxon>Eukaryota</taxon>
        <taxon>Metazoa</taxon>
        <taxon>Ecdysozoa</taxon>
        <taxon>Arthropoda</taxon>
        <taxon>Hexapoda</taxon>
        <taxon>Insecta</taxon>
        <taxon>Pterygota</taxon>
        <taxon>Neoptera</taxon>
        <taxon>Endopterygota</taxon>
        <taxon>Lepidoptera</taxon>
        <taxon>Glossata</taxon>
        <taxon>Ditrysia</taxon>
        <taxon>Tineoidea</taxon>
        <taxon>Psychidae</taxon>
        <taxon>Oiketicinae</taxon>
        <taxon>Eumeta</taxon>
    </lineage>
</organism>
<feature type="region of interest" description="Disordered" evidence="1">
    <location>
        <begin position="25"/>
        <end position="62"/>
    </location>
</feature>
<gene>
    <name evidence="2" type="ORF">EVAR_94834_1</name>
</gene>
<feature type="region of interest" description="Disordered" evidence="1">
    <location>
        <begin position="114"/>
        <end position="148"/>
    </location>
</feature>
<protein>
    <submittedName>
        <fullName evidence="2">Uncharacterized protein</fullName>
    </submittedName>
</protein>
<feature type="compositionally biased region" description="Low complexity" evidence="1">
    <location>
        <begin position="134"/>
        <end position="148"/>
    </location>
</feature>